<comment type="caution">
    <text evidence="2">The sequence shown here is derived from an EMBL/GenBank/DDBJ whole genome shotgun (WGS) entry which is preliminary data.</text>
</comment>
<organism evidence="2 3">
    <name type="scientific">Stichopus japonicus</name>
    <name type="common">Sea cucumber</name>
    <dbReference type="NCBI Taxonomy" id="307972"/>
    <lineage>
        <taxon>Eukaryota</taxon>
        <taxon>Metazoa</taxon>
        <taxon>Echinodermata</taxon>
        <taxon>Eleutherozoa</taxon>
        <taxon>Echinozoa</taxon>
        <taxon>Holothuroidea</taxon>
        <taxon>Aspidochirotacea</taxon>
        <taxon>Aspidochirotida</taxon>
        <taxon>Stichopodidae</taxon>
        <taxon>Apostichopus</taxon>
    </lineage>
</organism>
<dbReference type="EMBL" id="MRZV01003107">
    <property type="protein sequence ID" value="PIK32866.1"/>
    <property type="molecule type" value="Genomic_DNA"/>
</dbReference>
<accession>A0A2G8JAU8</accession>
<dbReference type="AlphaFoldDB" id="A0A2G8JAU8"/>
<proteinExistence type="predicted"/>
<evidence type="ECO:0000313" key="2">
    <source>
        <dbReference type="EMBL" id="PIK32866.1"/>
    </source>
</evidence>
<protein>
    <submittedName>
        <fullName evidence="2">Uncharacterized protein</fullName>
    </submittedName>
</protein>
<dbReference type="Proteomes" id="UP000230750">
    <property type="component" value="Unassembled WGS sequence"/>
</dbReference>
<feature type="region of interest" description="Disordered" evidence="1">
    <location>
        <begin position="100"/>
        <end position="119"/>
    </location>
</feature>
<evidence type="ECO:0000313" key="3">
    <source>
        <dbReference type="Proteomes" id="UP000230750"/>
    </source>
</evidence>
<sequence length="170" mass="19389">MRMWLCEDQSLPMHQANIDHLTRAHPPRAHPPRVILQDASGSFHEQHNPIYQSTDVPAVHQRQAPIEQPIRIPARESNQRVPAQTSEDFIHKYTILQPDDIEERSGMNPPIASPQENPKVNSLEPEHLLEFNPQSDRQGPLDVMQTANIAGFGWRSADPKNPNSYMETEI</sequence>
<evidence type="ECO:0000256" key="1">
    <source>
        <dbReference type="SAM" id="MobiDB-lite"/>
    </source>
</evidence>
<gene>
    <name evidence="2" type="ORF">BSL78_30322</name>
</gene>
<name>A0A2G8JAU8_STIJA</name>
<keyword evidence="3" id="KW-1185">Reference proteome</keyword>
<reference evidence="2 3" key="1">
    <citation type="journal article" date="2017" name="PLoS Biol.">
        <title>The sea cucumber genome provides insights into morphological evolution and visceral regeneration.</title>
        <authorList>
            <person name="Zhang X."/>
            <person name="Sun L."/>
            <person name="Yuan J."/>
            <person name="Sun Y."/>
            <person name="Gao Y."/>
            <person name="Zhang L."/>
            <person name="Li S."/>
            <person name="Dai H."/>
            <person name="Hamel J.F."/>
            <person name="Liu C."/>
            <person name="Yu Y."/>
            <person name="Liu S."/>
            <person name="Lin W."/>
            <person name="Guo K."/>
            <person name="Jin S."/>
            <person name="Xu P."/>
            <person name="Storey K.B."/>
            <person name="Huan P."/>
            <person name="Zhang T."/>
            <person name="Zhou Y."/>
            <person name="Zhang J."/>
            <person name="Lin C."/>
            <person name="Li X."/>
            <person name="Xing L."/>
            <person name="Huo D."/>
            <person name="Sun M."/>
            <person name="Wang L."/>
            <person name="Mercier A."/>
            <person name="Li F."/>
            <person name="Yang H."/>
            <person name="Xiang J."/>
        </authorList>
    </citation>
    <scope>NUCLEOTIDE SEQUENCE [LARGE SCALE GENOMIC DNA]</scope>
    <source>
        <strain evidence="2">Shaxun</strain>
        <tissue evidence="2">Muscle</tissue>
    </source>
</reference>